<keyword evidence="7" id="KW-1185">Reference proteome</keyword>
<feature type="transmembrane region" description="Helical" evidence="4">
    <location>
        <begin position="362"/>
        <end position="385"/>
    </location>
</feature>
<comment type="subcellular location">
    <subcellularLocation>
        <location evidence="1">Membrane</location>
        <topology evidence="1">Multi-pass membrane protein</topology>
    </subcellularLocation>
</comment>
<feature type="region of interest" description="Disordered" evidence="3">
    <location>
        <begin position="1"/>
        <end position="27"/>
    </location>
</feature>
<feature type="compositionally biased region" description="Basic and acidic residues" evidence="3">
    <location>
        <begin position="17"/>
        <end position="27"/>
    </location>
</feature>
<dbReference type="Gene3D" id="1.20.1250.20">
    <property type="entry name" value="MFS general substrate transporter like domains"/>
    <property type="match status" value="2"/>
</dbReference>
<dbReference type="Pfam" id="PF07690">
    <property type="entry name" value="MFS_1"/>
    <property type="match status" value="1"/>
</dbReference>
<feature type="transmembrane region" description="Helical" evidence="4">
    <location>
        <begin position="162"/>
        <end position="186"/>
    </location>
</feature>
<dbReference type="GO" id="GO:0016020">
    <property type="term" value="C:membrane"/>
    <property type="evidence" value="ECO:0007669"/>
    <property type="project" value="UniProtKB-SubCell"/>
</dbReference>
<feature type="transmembrane region" description="Helical" evidence="4">
    <location>
        <begin position="198"/>
        <end position="217"/>
    </location>
</feature>
<dbReference type="InterPro" id="IPR011701">
    <property type="entry name" value="MFS"/>
</dbReference>
<name>A0A8S0WTR6_CYCAE</name>
<feature type="transmembrane region" description="Helical" evidence="4">
    <location>
        <begin position="338"/>
        <end position="356"/>
    </location>
</feature>
<feature type="transmembrane region" description="Helical" evidence="4">
    <location>
        <begin position="137"/>
        <end position="156"/>
    </location>
</feature>
<dbReference type="GO" id="GO:0022857">
    <property type="term" value="F:transmembrane transporter activity"/>
    <property type="evidence" value="ECO:0007669"/>
    <property type="project" value="InterPro"/>
</dbReference>
<dbReference type="InterPro" id="IPR050327">
    <property type="entry name" value="Proton-linked_MCT"/>
</dbReference>
<feature type="transmembrane region" description="Helical" evidence="4">
    <location>
        <begin position="397"/>
        <end position="418"/>
    </location>
</feature>
<feature type="transmembrane region" description="Helical" evidence="4">
    <location>
        <begin position="430"/>
        <end position="450"/>
    </location>
</feature>
<feature type="transmembrane region" description="Helical" evidence="4">
    <location>
        <begin position="270"/>
        <end position="295"/>
    </location>
</feature>
<evidence type="ECO:0000256" key="1">
    <source>
        <dbReference type="ARBA" id="ARBA00004141"/>
    </source>
</evidence>
<dbReference type="PANTHER" id="PTHR11360">
    <property type="entry name" value="MONOCARBOXYLATE TRANSPORTER"/>
    <property type="match status" value="1"/>
</dbReference>
<feature type="transmembrane region" description="Helical" evidence="4">
    <location>
        <begin position="110"/>
        <end position="130"/>
    </location>
</feature>
<gene>
    <name evidence="6" type="ORF">AAE3_LOCUS13391</name>
</gene>
<keyword evidence="4" id="KW-0812">Transmembrane</keyword>
<dbReference type="CDD" id="cd17352">
    <property type="entry name" value="MFS_MCT_SLC16"/>
    <property type="match status" value="1"/>
</dbReference>
<keyword evidence="4" id="KW-0472">Membrane</keyword>
<evidence type="ECO:0000256" key="4">
    <source>
        <dbReference type="SAM" id="Phobius"/>
    </source>
</evidence>
<dbReference type="OrthoDB" id="6509908at2759"/>
<evidence type="ECO:0000313" key="7">
    <source>
        <dbReference type="Proteomes" id="UP000467700"/>
    </source>
</evidence>
<feature type="transmembrane region" description="Helical" evidence="4">
    <location>
        <begin position="229"/>
        <end position="249"/>
    </location>
</feature>
<sequence length="458" mass="48862">MVHDHRHSVDATSQSRASHDITVEEHGAPSLHPSDIIERLSIDKEKYDVVEVAVSPVQGDGEFPDGGLKAWLIVCGAMCNTLATFGYVNSWGIFQNYYQETLLSSSPPSSIAWIGSIQYALVFLPGLVVGRFFDLGYFRSIFLTSSAILVVATFLVAECKEYWHFVLCQGIMVGLGCGGIFGPTAAVVAHWFKKRRGLAMGFVAVGSSIGGTVLPIAAKGLIPAVGFKWTMRIFGFILMAVLGVSNLLLERRLPPRHVEGGLLNLRAFRSAAYSVYCASAFVTFLGVYTVLTYVGVSATAIGISTDFAFYFVAIANAASLVGRYCAGLVCDRVGAMNVMIPFTAGAGILTYAWPFAQTKSSLIAVTLIYGFCSGAYVSLLSNPIMDMGETGDVGRRIGMFMSILAMGALAGPPISGAISSATGDFKAVGYYAGTSVLVGVGLMSVTRHLILRKMFGRI</sequence>
<evidence type="ECO:0000313" key="6">
    <source>
        <dbReference type="EMBL" id="CAA7271138.1"/>
    </source>
</evidence>
<comment type="similarity">
    <text evidence="2">Belongs to the major facilitator superfamily. Monocarboxylate porter (TC 2.A.1.13) family.</text>
</comment>
<feature type="transmembrane region" description="Helical" evidence="4">
    <location>
        <begin position="70"/>
        <end position="90"/>
    </location>
</feature>
<comment type="caution">
    <text evidence="6">The sequence shown here is derived from an EMBL/GenBank/DDBJ whole genome shotgun (WGS) entry which is preliminary data.</text>
</comment>
<evidence type="ECO:0000256" key="3">
    <source>
        <dbReference type="SAM" id="MobiDB-lite"/>
    </source>
</evidence>
<protein>
    <recommendedName>
        <fullName evidence="5">Major facilitator superfamily (MFS) profile domain-containing protein</fullName>
    </recommendedName>
</protein>
<dbReference type="Proteomes" id="UP000467700">
    <property type="component" value="Unassembled WGS sequence"/>
</dbReference>
<dbReference type="PROSITE" id="PS50850">
    <property type="entry name" value="MFS"/>
    <property type="match status" value="1"/>
</dbReference>
<dbReference type="InterPro" id="IPR036259">
    <property type="entry name" value="MFS_trans_sf"/>
</dbReference>
<feature type="domain" description="Major facilitator superfamily (MFS) profile" evidence="5">
    <location>
        <begin position="72"/>
        <end position="447"/>
    </location>
</feature>
<proteinExistence type="inferred from homology"/>
<evidence type="ECO:0000259" key="5">
    <source>
        <dbReference type="PROSITE" id="PS50850"/>
    </source>
</evidence>
<dbReference type="PANTHER" id="PTHR11360:SF234">
    <property type="entry name" value="MFS-TYPE TRANSPORTER DBAD-RELATED"/>
    <property type="match status" value="1"/>
</dbReference>
<reference evidence="6 7" key="1">
    <citation type="submission" date="2020-01" db="EMBL/GenBank/DDBJ databases">
        <authorList>
            <person name="Gupta K D."/>
        </authorList>
    </citation>
    <scope>NUCLEOTIDE SEQUENCE [LARGE SCALE GENOMIC DNA]</scope>
</reference>
<dbReference type="EMBL" id="CACVBS010000101">
    <property type="protein sequence ID" value="CAA7271138.1"/>
    <property type="molecule type" value="Genomic_DNA"/>
</dbReference>
<dbReference type="InterPro" id="IPR020846">
    <property type="entry name" value="MFS_dom"/>
</dbReference>
<accession>A0A8S0WTR6</accession>
<keyword evidence="4" id="KW-1133">Transmembrane helix</keyword>
<dbReference type="AlphaFoldDB" id="A0A8S0WTR6"/>
<dbReference type="SUPFAM" id="SSF103473">
    <property type="entry name" value="MFS general substrate transporter"/>
    <property type="match status" value="1"/>
</dbReference>
<evidence type="ECO:0000256" key="2">
    <source>
        <dbReference type="ARBA" id="ARBA00006727"/>
    </source>
</evidence>
<organism evidence="6 7">
    <name type="scientific">Cyclocybe aegerita</name>
    <name type="common">Black poplar mushroom</name>
    <name type="synonym">Agrocybe aegerita</name>
    <dbReference type="NCBI Taxonomy" id="1973307"/>
    <lineage>
        <taxon>Eukaryota</taxon>
        <taxon>Fungi</taxon>
        <taxon>Dikarya</taxon>
        <taxon>Basidiomycota</taxon>
        <taxon>Agaricomycotina</taxon>
        <taxon>Agaricomycetes</taxon>
        <taxon>Agaricomycetidae</taxon>
        <taxon>Agaricales</taxon>
        <taxon>Agaricineae</taxon>
        <taxon>Bolbitiaceae</taxon>
        <taxon>Cyclocybe</taxon>
    </lineage>
</organism>
<feature type="transmembrane region" description="Helical" evidence="4">
    <location>
        <begin position="307"/>
        <end position="326"/>
    </location>
</feature>